<dbReference type="InterPro" id="IPR014001">
    <property type="entry name" value="Helicase_ATP-bd"/>
</dbReference>
<dbReference type="PROSITE" id="PS50304">
    <property type="entry name" value="TUDOR"/>
    <property type="match status" value="1"/>
</dbReference>
<keyword evidence="11" id="KW-0067">ATP-binding</keyword>
<dbReference type="InterPro" id="IPR001650">
    <property type="entry name" value="Helicase_C-like"/>
</dbReference>
<dbReference type="Gene3D" id="1.20.120.1080">
    <property type="match status" value="1"/>
</dbReference>
<dbReference type="InterPro" id="IPR035437">
    <property type="entry name" value="SNase_OB-fold_sf"/>
</dbReference>
<gene>
    <name evidence="21" type="primary">LOC111602947</name>
</gene>
<accession>A0A6J1M4U7</accession>
<dbReference type="SMART" id="SM00333">
    <property type="entry name" value="TUDOR"/>
    <property type="match status" value="1"/>
</dbReference>
<dbReference type="EC" id="3.6.4.13" evidence="3"/>
<dbReference type="RefSeq" id="XP_023176075.2">
    <property type="nucleotide sequence ID" value="XM_023320307.2"/>
</dbReference>
<keyword evidence="15" id="KW-0469">Meiosis</keyword>
<proteinExistence type="inferred from homology"/>
<dbReference type="GO" id="GO:0003723">
    <property type="term" value="F:RNA binding"/>
    <property type="evidence" value="ECO:0007669"/>
    <property type="project" value="TreeGrafter"/>
</dbReference>
<dbReference type="Gene3D" id="3.40.50.300">
    <property type="entry name" value="P-loop containing nucleotide triphosphate hydrolases"/>
    <property type="match status" value="2"/>
</dbReference>
<dbReference type="GO" id="GO:0016787">
    <property type="term" value="F:hydrolase activity"/>
    <property type="evidence" value="ECO:0007669"/>
    <property type="project" value="UniProtKB-KW"/>
</dbReference>
<reference evidence="21" key="1">
    <citation type="submission" date="2025-08" db="UniProtKB">
        <authorList>
            <consortium name="RefSeq"/>
        </authorList>
    </citation>
    <scope>IDENTIFICATION</scope>
    <source>
        <strain evidence="21">15085-1641.00</strain>
        <tissue evidence="21">Whole body</tissue>
    </source>
</reference>
<feature type="domain" description="Helicase C-terminal" evidence="19">
    <location>
        <begin position="353"/>
        <end position="525"/>
    </location>
</feature>
<dbReference type="InterPro" id="IPR011545">
    <property type="entry name" value="DEAD/DEAH_box_helicase_dom"/>
</dbReference>
<dbReference type="InterPro" id="IPR002999">
    <property type="entry name" value="Tudor"/>
</dbReference>
<dbReference type="FunFam" id="3.40.50.300:FF:001676">
    <property type="entry name" value="DExH-box ATP-dependent RNA helicase DExH7 chloroplastic"/>
    <property type="match status" value="1"/>
</dbReference>
<dbReference type="InterPro" id="IPR013087">
    <property type="entry name" value="Znf_C2H2_type"/>
</dbReference>
<keyword evidence="10 21" id="KW-0347">Helicase</keyword>
<dbReference type="CTD" id="41919"/>
<keyword evidence="14" id="KW-0943">RNA-mediated gene silencing</keyword>
<dbReference type="Pfam" id="PF00271">
    <property type="entry name" value="Helicase_C"/>
    <property type="match status" value="1"/>
</dbReference>
<evidence type="ECO:0000256" key="5">
    <source>
        <dbReference type="ARBA" id="ARBA00022473"/>
    </source>
</evidence>
<dbReference type="SMART" id="SM00847">
    <property type="entry name" value="HA2"/>
    <property type="match status" value="1"/>
</dbReference>
<dbReference type="GO" id="GO:0005737">
    <property type="term" value="C:cytoplasm"/>
    <property type="evidence" value="ECO:0007669"/>
    <property type="project" value="UniProtKB-SubCell"/>
</dbReference>
<dbReference type="PANTHER" id="PTHR18934">
    <property type="entry name" value="ATP-DEPENDENT RNA HELICASE"/>
    <property type="match status" value="1"/>
</dbReference>
<comment type="subcellular location">
    <subcellularLocation>
        <location evidence="1">Cytoplasm</location>
    </subcellularLocation>
</comment>
<keyword evidence="5" id="KW-0217">Developmental protein</keyword>
<evidence type="ECO:0000259" key="19">
    <source>
        <dbReference type="PROSITE" id="PS51194"/>
    </source>
</evidence>
<dbReference type="Gene3D" id="2.40.50.90">
    <property type="match status" value="1"/>
</dbReference>
<keyword evidence="7" id="KW-0547">Nucleotide-binding</keyword>
<dbReference type="InterPro" id="IPR007502">
    <property type="entry name" value="Helicase-assoc_dom"/>
</dbReference>
<organism evidence="20 21">
    <name type="scientific">Drosophila hydei</name>
    <name type="common">Fruit fly</name>
    <dbReference type="NCBI Taxonomy" id="7224"/>
    <lineage>
        <taxon>Eukaryota</taxon>
        <taxon>Metazoa</taxon>
        <taxon>Ecdysozoa</taxon>
        <taxon>Arthropoda</taxon>
        <taxon>Hexapoda</taxon>
        <taxon>Insecta</taxon>
        <taxon>Pterygota</taxon>
        <taxon>Neoptera</taxon>
        <taxon>Endopterygota</taxon>
        <taxon>Diptera</taxon>
        <taxon>Brachycera</taxon>
        <taxon>Muscomorpha</taxon>
        <taxon>Ephydroidea</taxon>
        <taxon>Drosophilidae</taxon>
        <taxon>Drosophila</taxon>
    </lineage>
</organism>
<comment type="similarity">
    <text evidence="2">Belongs to the DEAD box helicase family. DEAH subfamily.</text>
</comment>
<name>A0A6J1M4U7_DROHY</name>
<dbReference type="SUPFAM" id="SSF63748">
    <property type="entry name" value="Tudor/PWWP/MBT"/>
    <property type="match status" value="1"/>
</dbReference>
<evidence type="ECO:0000259" key="18">
    <source>
        <dbReference type="PROSITE" id="PS51192"/>
    </source>
</evidence>
<dbReference type="Pfam" id="PF00270">
    <property type="entry name" value="DEAD"/>
    <property type="match status" value="1"/>
</dbReference>
<protein>
    <recommendedName>
        <fullName evidence="4">Probable ATP-dependent RNA helicase spindle-E</fullName>
        <ecNumber evidence="3">3.6.4.13</ecNumber>
    </recommendedName>
</protein>
<dbReference type="GeneID" id="111602947"/>
<dbReference type="PROSITE" id="PS51194">
    <property type="entry name" value="HELICASE_CTER"/>
    <property type="match status" value="1"/>
</dbReference>
<dbReference type="CDD" id="cd18791">
    <property type="entry name" value="SF2_C_RHA"/>
    <property type="match status" value="1"/>
</dbReference>
<keyword evidence="13" id="KW-0896">Oogenesis</keyword>
<evidence type="ECO:0000256" key="16">
    <source>
        <dbReference type="ARBA" id="ARBA00047984"/>
    </source>
</evidence>
<feature type="domain" description="Helicase ATP-binding" evidence="18">
    <location>
        <begin position="126"/>
        <end position="293"/>
    </location>
</feature>
<comment type="catalytic activity">
    <reaction evidence="16">
        <text>ATP + H2O = ADP + phosphate + H(+)</text>
        <dbReference type="Rhea" id="RHEA:13065"/>
        <dbReference type="ChEBI" id="CHEBI:15377"/>
        <dbReference type="ChEBI" id="CHEBI:15378"/>
        <dbReference type="ChEBI" id="CHEBI:30616"/>
        <dbReference type="ChEBI" id="CHEBI:43474"/>
        <dbReference type="ChEBI" id="CHEBI:456216"/>
        <dbReference type="EC" id="3.6.4.13"/>
    </reaction>
</comment>
<dbReference type="KEGG" id="dhe:111602947"/>
<evidence type="ECO:0000256" key="12">
    <source>
        <dbReference type="ARBA" id="ARBA00022871"/>
    </source>
</evidence>
<dbReference type="OMA" id="QRSAYCS"/>
<feature type="domain" description="Tudor" evidence="17">
    <location>
        <begin position="936"/>
        <end position="999"/>
    </location>
</feature>
<dbReference type="Pfam" id="PF21010">
    <property type="entry name" value="HA2_C"/>
    <property type="match status" value="1"/>
</dbReference>
<dbReference type="OrthoDB" id="66977at2759"/>
<evidence type="ECO:0000259" key="17">
    <source>
        <dbReference type="PROSITE" id="PS50304"/>
    </source>
</evidence>
<keyword evidence="8" id="KW-0221">Differentiation</keyword>
<dbReference type="Proteomes" id="UP000504633">
    <property type="component" value="Unplaced"/>
</dbReference>
<evidence type="ECO:0000256" key="2">
    <source>
        <dbReference type="ARBA" id="ARBA00008792"/>
    </source>
</evidence>
<dbReference type="GO" id="GO:0031047">
    <property type="term" value="P:regulatory ncRNA-mediated gene silencing"/>
    <property type="evidence" value="ECO:0007669"/>
    <property type="project" value="UniProtKB-KW"/>
</dbReference>
<evidence type="ECO:0000256" key="1">
    <source>
        <dbReference type="ARBA" id="ARBA00004496"/>
    </source>
</evidence>
<keyword evidence="12" id="KW-0744">Spermatogenesis</keyword>
<dbReference type="PANTHER" id="PTHR18934:SF113">
    <property type="entry name" value="ATP-DEPENDENT RNA HELICASE TDRD9"/>
    <property type="match status" value="1"/>
</dbReference>
<evidence type="ECO:0000256" key="7">
    <source>
        <dbReference type="ARBA" id="ARBA00022741"/>
    </source>
</evidence>
<dbReference type="SMART" id="SM00487">
    <property type="entry name" value="DEXDc"/>
    <property type="match status" value="1"/>
</dbReference>
<dbReference type="SMART" id="SM00490">
    <property type="entry name" value="HELICc"/>
    <property type="match status" value="1"/>
</dbReference>
<dbReference type="GO" id="GO:0051321">
    <property type="term" value="P:meiotic cell cycle"/>
    <property type="evidence" value="ECO:0007669"/>
    <property type="project" value="UniProtKB-KW"/>
</dbReference>
<evidence type="ECO:0000256" key="3">
    <source>
        <dbReference type="ARBA" id="ARBA00012552"/>
    </source>
</evidence>
<evidence type="ECO:0000313" key="20">
    <source>
        <dbReference type="Proteomes" id="UP000504633"/>
    </source>
</evidence>
<evidence type="ECO:0000256" key="15">
    <source>
        <dbReference type="ARBA" id="ARBA00023254"/>
    </source>
</evidence>
<dbReference type="InterPro" id="IPR027417">
    <property type="entry name" value="P-loop_NTPase"/>
</dbReference>
<dbReference type="GO" id="GO:0007283">
    <property type="term" value="P:spermatogenesis"/>
    <property type="evidence" value="ECO:0007669"/>
    <property type="project" value="UniProtKB-KW"/>
</dbReference>
<dbReference type="Pfam" id="PF00567">
    <property type="entry name" value="TUDOR"/>
    <property type="match status" value="1"/>
</dbReference>
<keyword evidence="20" id="KW-1185">Reference proteome</keyword>
<evidence type="ECO:0000256" key="6">
    <source>
        <dbReference type="ARBA" id="ARBA00022490"/>
    </source>
</evidence>
<dbReference type="PROSITE" id="PS00028">
    <property type="entry name" value="ZINC_FINGER_C2H2_1"/>
    <property type="match status" value="1"/>
</dbReference>
<evidence type="ECO:0000256" key="9">
    <source>
        <dbReference type="ARBA" id="ARBA00022801"/>
    </source>
</evidence>
<sequence>MDSDLMDFFDFSKPFNRGPAPKGCITGDRTAFTTESTDSKPIKREIVGKDYVHEIVEKEKQLMNKFADGQINRKPNKMLDELDSDDDELMQELPGVRSDEEYYKKYRFDLNRNKNLPIYEQREDIVTAIRENPVVILKGDTGCGKTTQVPQYILDEAFKRREFCNIVVTQPRRIAAISIANRVCQERKWQPGTVCSYQIGLHRQSNLEDTRLLYCTTGVLLNNLIRFKTLTHYTHIILDEVHERDQDMDFLLILVRRLLALNSRHVKVILMSATIDTSEFSKYFATSLSFPPVVIVSHGRKYPLVKFYRDQLKNIHWKDEPQQSTPGIGPEGYGDAIKLILVIDNMERKAVGQSQQSYEEAKRTGSVLIFLPGINEIDTMMDHITRIVDENPSMKITIVRCHSLMSPDSQEEVFHPPPPGHRKVILTTNISESSITVPDVSYVIDFCLTKVMHTDTASNFSSLRLEWASKVNCRQRAGRVGRLRSGRVYRMVTKAFYMEHMKEFGTPEILRSPLQNSVLRAKELEMGKPSEILALAMSPPNLSDIQNTVLLLKEVGALYTTVDGVYEELDGDLSCWGKIMSRFPLDVRLSRLIILGYVFNCLDEVIVIAAGMTVRSLYLTGRRGQTNDAFWMHYIFADGSGSDMIAIWRVYRIYLNMCQDRMLKESAEQWARRFNVNLRSLKEMHLMVQDLRQRCAAVNMQPLPYGACHMWDDREKSIILKVIFAGAFYPNYFIRSNKANADYDRSLFQTICGNDPCRTVYFTNFEPRYMGELYTRRIKELFLEAKIPSESMDVTFQHGSEKVFVTFKADDEDMDSTKVIQVPGRVMTEVYKAVRMRLENKSRPLRVMDQNSAFRYVQQRRIGVINDCTWVPPSKQWNVELLTLPSVFEKSITGLITYIANCGKFFFQPHALADRIASMSEIFNGSQQLSYHVRNASAVTKGLQLLAKRGKLFQRAQVLKIETQIIGNPQFRVRFIDYGDVAVLPMDKLRLMSPELKRDFEQLPPRMFECRLALVQPSSVTSSYNRWPKQANEMLISVAKSGRLQMEVYSLVNNVAAVLIHTRDGDLNDILVDRQLARRADEDYMSRKDHDMRIRKQETKCNVPIADQELINEEYLRFAQLPKDADLEPPPLDKCNLSIRLRGPFSPLESSISSVLRIGMYKSVFIDKESVNSVLLDTDPQDRHDQMVVAASVTESNERLTARGTTLMPNIHGFGALMAMLFCPTMQIKCNKIRTKYISLLAGLGFNPHTMESYFEEHDMVISLDVAILKDDIRIINQMRYNIDSMFYNFDVNEMPSVGTEDRVIIFNQLRSLLTRLLGKDRSFIERHVSNSEYLWEDMSDLEPPSEPYGKRAIFPMHCSYDLECENMGNLLALQANCNELYSWRNFEGTLQPLTCRLCNDTLESVAQLRLHLLTQLHRDRERQVGFKQQ</sequence>
<dbReference type="GO" id="GO:0048477">
    <property type="term" value="P:oogenesis"/>
    <property type="evidence" value="ECO:0007669"/>
    <property type="project" value="UniProtKB-KW"/>
</dbReference>
<keyword evidence="9" id="KW-0378">Hydrolase</keyword>
<evidence type="ECO:0000256" key="14">
    <source>
        <dbReference type="ARBA" id="ARBA00023158"/>
    </source>
</evidence>
<evidence type="ECO:0000256" key="4">
    <source>
        <dbReference type="ARBA" id="ARBA00013352"/>
    </source>
</evidence>
<evidence type="ECO:0000256" key="13">
    <source>
        <dbReference type="ARBA" id="ARBA00022943"/>
    </source>
</evidence>
<evidence type="ECO:0000256" key="8">
    <source>
        <dbReference type="ARBA" id="ARBA00022782"/>
    </source>
</evidence>
<dbReference type="SUPFAM" id="SSF52540">
    <property type="entry name" value="P-loop containing nucleoside triphosphate hydrolases"/>
    <property type="match status" value="1"/>
</dbReference>
<dbReference type="GO" id="GO:0005524">
    <property type="term" value="F:ATP binding"/>
    <property type="evidence" value="ECO:0007669"/>
    <property type="project" value="UniProtKB-KW"/>
</dbReference>
<dbReference type="Gene3D" id="2.30.30.140">
    <property type="match status" value="1"/>
</dbReference>
<dbReference type="GO" id="GO:0003724">
    <property type="term" value="F:RNA helicase activity"/>
    <property type="evidence" value="ECO:0007669"/>
    <property type="project" value="UniProtKB-EC"/>
</dbReference>
<dbReference type="PROSITE" id="PS51192">
    <property type="entry name" value="HELICASE_ATP_BIND_1"/>
    <property type="match status" value="1"/>
</dbReference>
<evidence type="ECO:0000313" key="21">
    <source>
        <dbReference type="RefSeq" id="XP_023176075.2"/>
    </source>
</evidence>
<keyword evidence="6" id="KW-0963">Cytoplasm</keyword>
<evidence type="ECO:0000256" key="11">
    <source>
        <dbReference type="ARBA" id="ARBA00022840"/>
    </source>
</evidence>
<evidence type="ECO:0000256" key="10">
    <source>
        <dbReference type="ARBA" id="ARBA00022806"/>
    </source>
</evidence>